<protein>
    <submittedName>
        <fullName evidence="1">Tryptophan synthase alpha subunit</fullName>
    </submittedName>
</protein>
<comment type="caution">
    <text evidence="1">The sequence shown here is derived from an EMBL/GenBank/DDBJ whole genome shotgun (WGS) entry which is preliminary data.</text>
</comment>
<organism evidence="1 2">
    <name type="scientific">Trifolium medium</name>
    <dbReference type="NCBI Taxonomy" id="97028"/>
    <lineage>
        <taxon>Eukaryota</taxon>
        <taxon>Viridiplantae</taxon>
        <taxon>Streptophyta</taxon>
        <taxon>Embryophyta</taxon>
        <taxon>Tracheophyta</taxon>
        <taxon>Spermatophyta</taxon>
        <taxon>Magnoliopsida</taxon>
        <taxon>eudicotyledons</taxon>
        <taxon>Gunneridae</taxon>
        <taxon>Pentapetalae</taxon>
        <taxon>rosids</taxon>
        <taxon>fabids</taxon>
        <taxon>Fabales</taxon>
        <taxon>Fabaceae</taxon>
        <taxon>Papilionoideae</taxon>
        <taxon>50 kb inversion clade</taxon>
        <taxon>NPAAA clade</taxon>
        <taxon>Hologalegina</taxon>
        <taxon>IRL clade</taxon>
        <taxon>Trifolieae</taxon>
        <taxon>Trifolium</taxon>
    </lineage>
</organism>
<evidence type="ECO:0000313" key="1">
    <source>
        <dbReference type="EMBL" id="MCH94155.1"/>
    </source>
</evidence>
<accession>A0A392N4R4</accession>
<sequence>LVVPDVPLEETETLRAEAKKNGIELVCAYL</sequence>
<proteinExistence type="predicted"/>
<keyword evidence="2" id="KW-1185">Reference proteome</keyword>
<evidence type="ECO:0000313" key="2">
    <source>
        <dbReference type="Proteomes" id="UP000265520"/>
    </source>
</evidence>
<name>A0A392N4R4_9FABA</name>
<dbReference type="Proteomes" id="UP000265520">
    <property type="component" value="Unassembled WGS sequence"/>
</dbReference>
<dbReference type="EMBL" id="LXQA010026643">
    <property type="protein sequence ID" value="MCH94155.1"/>
    <property type="molecule type" value="Genomic_DNA"/>
</dbReference>
<reference evidence="1 2" key="1">
    <citation type="journal article" date="2018" name="Front. Plant Sci.">
        <title>Red Clover (Trifolium pratense) and Zigzag Clover (T. medium) - A Picture of Genomic Similarities and Differences.</title>
        <authorList>
            <person name="Dluhosova J."/>
            <person name="Istvanek J."/>
            <person name="Nedelnik J."/>
            <person name="Repkova J."/>
        </authorList>
    </citation>
    <scope>NUCLEOTIDE SEQUENCE [LARGE SCALE GENOMIC DNA]</scope>
    <source>
        <strain evidence="2">cv. 10/8</strain>
        <tissue evidence="1">Leaf</tissue>
    </source>
</reference>
<feature type="non-terminal residue" evidence="1">
    <location>
        <position position="1"/>
    </location>
</feature>
<dbReference type="AlphaFoldDB" id="A0A392N4R4"/>